<feature type="region of interest" description="Disordered" evidence="8">
    <location>
        <begin position="1268"/>
        <end position="1348"/>
    </location>
</feature>
<comment type="subcellular location">
    <subcellularLocation>
        <location evidence="1">Nucleus</location>
    </subcellularLocation>
</comment>
<feature type="region of interest" description="Disordered" evidence="8">
    <location>
        <begin position="1"/>
        <end position="28"/>
    </location>
</feature>
<dbReference type="STRING" id="4540.A0A3L6S7D2"/>
<evidence type="ECO:0000256" key="3">
    <source>
        <dbReference type="ARBA" id="ARBA00022737"/>
    </source>
</evidence>
<organism evidence="9 10">
    <name type="scientific">Panicum miliaceum</name>
    <name type="common">Proso millet</name>
    <name type="synonym">Broomcorn millet</name>
    <dbReference type="NCBI Taxonomy" id="4540"/>
    <lineage>
        <taxon>Eukaryota</taxon>
        <taxon>Viridiplantae</taxon>
        <taxon>Streptophyta</taxon>
        <taxon>Embryophyta</taxon>
        <taxon>Tracheophyta</taxon>
        <taxon>Spermatophyta</taxon>
        <taxon>Magnoliopsida</taxon>
        <taxon>Liliopsida</taxon>
        <taxon>Poales</taxon>
        <taxon>Poaceae</taxon>
        <taxon>PACMAD clade</taxon>
        <taxon>Panicoideae</taxon>
        <taxon>Panicodae</taxon>
        <taxon>Paniceae</taxon>
        <taxon>Panicinae</taxon>
        <taxon>Panicum</taxon>
        <taxon>Panicum sect. Panicum</taxon>
    </lineage>
</organism>
<dbReference type="PANTHER" id="PTHR17204">
    <property type="entry name" value="PRE-MRNA PROCESSING PROTEIN PRP39-RELATED"/>
    <property type="match status" value="1"/>
</dbReference>
<dbReference type="OrthoDB" id="10265668at2759"/>
<keyword evidence="7" id="KW-0175">Coiled coil</keyword>
<dbReference type="Pfam" id="PF23241">
    <property type="entry name" value="HAT_PRP39_C"/>
    <property type="match status" value="1"/>
</dbReference>
<gene>
    <name evidence="9" type="ORF">C2845_PM02G33750</name>
</gene>
<evidence type="ECO:0000256" key="2">
    <source>
        <dbReference type="ARBA" id="ARBA00022664"/>
    </source>
</evidence>
<name>A0A3L6S7D2_PANMI</name>
<dbReference type="SMART" id="SM00386">
    <property type="entry name" value="HAT"/>
    <property type="match status" value="5"/>
</dbReference>
<dbReference type="Proteomes" id="UP000275267">
    <property type="component" value="Unassembled WGS sequence"/>
</dbReference>
<dbReference type="InterPro" id="IPR059164">
    <property type="entry name" value="HAT_PRP39_C"/>
</dbReference>
<keyword evidence="2" id="KW-0507">mRNA processing</keyword>
<sequence>MEPDQSVAAGVDSGSAEAGPMASDFTTANPDANAYAVTVGSAEAPDASAYPAEHGALNGTAGEMANYQGATENGGAATNEMGEPVPEPSYEEAVLSAEEARLWSAVTANSLDFYAWTALIDETEKNAESNILKIRKVYDAFLAEFPLCFGYWKKYADHEGRLDGVSKVIEVYERAILAVTYSVDIWYNYCQFAISTYDVPDIIRRLFERGLAYVGTDYRSNILWDEYIKYEESLQAWSHLAVIYTRILEHPIQQLDRYFNCLKELASTRDLSEILTAEEASVYGVASENSNQALDGEAHPDDPDKSSKPEAENLAKYISMREEMYKKAKEYESKIIGFELAIRRPYFHVKPLDNPELENWHSYLDFIEKEEGINKVIKLYERCVIACASYSEFWIRYVQCMEDKGSLELANNALARATHVFVKKQPEIHLFSARFKELNGDVSGARAEYQHLYSVLCPGFLEAIVKHSNMEHRLGDKESACSVYEKAIAAEREKEQSQLLPTLLIQYSRFLFLAIRDLEKARETLTTLHEQLNIRKPVLEAVIHLESIFPCEKRIDLLDSLVEKFVTHESSHGEGSSLGDKEEISSIFLEFLDLFGDAKSIKKALTRHTTLFSCKRSILPSKKRKADDAIVSDRDKLAKTGGTQPVTGTDPNASNPPIWPATSEASGQQWGAAYAPQATYPAYGTYDYSHQMPQNAAQAAYGAYPPTYPAQETACLGELMAEIDTRPLESVQAAVSIFDRGGEQSSLSPDRNEEVIAILTKELATCKLQLEVRESQHKQATLKIETLEKAVRELSDQYEKDCMDAHMRIAQLEAENIAIMSRQAEADGERRALREKLAAARGQLGEARASVAFVLREVEAMEMRAILERESTKDALARILLLNETVLSSAVAAIRAEEERSVFFQEATLQFFNSEKNLEVARRQMEMMERMEAELLAKTVEVEYLRSELEQVKVICLSPAEGSDATVVTGAGCDNLDDHDQDQACEPIVKDSEAQAEFTFQHSPEECFVSEIFRKDGHVTTSDGNKTEIEISEDVMEDRQGAGAMVQGTTVAGGNTDAQETSCLVAKISGEEHQAIQSDGKNIEAENDQEPAESDGALPKTTACQGNENLLHDHEEAKTADTSFVLESSRDDFQSVHSDTKDISIAEPVNVAIAGIHEPPAGADAAAQTPTPREGNPDTCAVDTEIASKGEDEFYTKELEPEPGQGGNRLDGFVLVSRSGDADVAAREKQLDAARTEISDLRFSLEEAVRRAELAEEAKAALERELREELRRKQQTPSRRRATSDSEDGGRQARYGAPPTPAPTRSMPSHTPGTTPTTRALRSARPGGEHLPRPRCLTLGKVLNMKYK</sequence>
<dbReference type="GO" id="GO:0030627">
    <property type="term" value="F:pre-mRNA 5'-splice site binding"/>
    <property type="evidence" value="ECO:0007669"/>
    <property type="project" value="TreeGrafter"/>
</dbReference>
<keyword evidence="10" id="KW-1185">Reference proteome</keyword>
<feature type="compositionally biased region" description="Basic and acidic residues" evidence="8">
    <location>
        <begin position="296"/>
        <end position="311"/>
    </location>
</feature>
<protein>
    <submittedName>
        <fullName evidence="9">Pre-mRNA-processing factor 39</fullName>
    </submittedName>
</protein>
<dbReference type="FunFam" id="1.25.40.10:FF:000064">
    <property type="entry name" value="Putative pre-mrna-processing factor 39"/>
    <property type="match status" value="1"/>
</dbReference>
<dbReference type="SUPFAM" id="SSF48452">
    <property type="entry name" value="TPR-like"/>
    <property type="match status" value="1"/>
</dbReference>
<evidence type="ECO:0000256" key="6">
    <source>
        <dbReference type="ARBA" id="ARBA00038019"/>
    </source>
</evidence>
<evidence type="ECO:0000256" key="1">
    <source>
        <dbReference type="ARBA" id="ARBA00004123"/>
    </source>
</evidence>
<comment type="similarity">
    <text evidence="6">Belongs to the PRP39 family.</text>
</comment>
<dbReference type="GO" id="GO:0000395">
    <property type="term" value="P:mRNA 5'-splice site recognition"/>
    <property type="evidence" value="ECO:0007669"/>
    <property type="project" value="TreeGrafter"/>
</dbReference>
<dbReference type="GO" id="GO:0000243">
    <property type="term" value="C:commitment complex"/>
    <property type="evidence" value="ECO:0007669"/>
    <property type="project" value="TreeGrafter"/>
</dbReference>
<dbReference type="EMBL" id="PQIB02000005">
    <property type="protein sequence ID" value="RLN16012.1"/>
    <property type="molecule type" value="Genomic_DNA"/>
</dbReference>
<evidence type="ECO:0000256" key="7">
    <source>
        <dbReference type="SAM" id="Coils"/>
    </source>
</evidence>
<keyword evidence="4" id="KW-0508">mRNA splicing</keyword>
<feature type="region of interest" description="Disordered" evidence="8">
    <location>
        <begin position="292"/>
        <end position="311"/>
    </location>
</feature>
<reference evidence="10" key="1">
    <citation type="journal article" date="2019" name="Nat. Commun.">
        <title>The genome of broomcorn millet.</title>
        <authorList>
            <person name="Zou C."/>
            <person name="Miki D."/>
            <person name="Li D."/>
            <person name="Tang Q."/>
            <person name="Xiao L."/>
            <person name="Rajput S."/>
            <person name="Deng P."/>
            <person name="Jia W."/>
            <person name="Huang R."/>
            <person name="Zhang M."/>
            <person name="Sun Y."/>
            <person name="Hu J."/>
            <person name="Fu X."/>
            <person name="Schnable P.S."/>
            <person name="Li F."/>
            <person name="Zhang H."/>
            <person name="Feng B."/>
            <person name="Zhu X."/>
            <person name="Liu R."/>
            <person name="Schnable J.C."/>
            <person name="Zhu J.-K."/>
            <person name="Zhang H."/>
        </authorList>
    </citation>
    <scope>NUCLEOTIDE SEQUENCE [LARGE SCALE GENOMIC DNA]</scope>
</reference>
<dbReference type="GO" id="GO:0071004">
    <property type="term" value="C:U2-type prespliceosome"/>
    <property type="evidence" value="ECO:0007669"/>
    <property type="project" value="TreeGrafter"/>
</dbReference>
<evidence type="ECO:0000313" key="9">
    <source>
        <dbReference type="EMBL" id="RLN16012.1"/>
    </source>
</evidence>
<feature type="region of interest" description="Disordered" evidence="8">
    <location>
        <begin position="1077"/>
        <end position="1104"/>
    </location>
</feature>
<feature type="compositionally biased region" description="Basic and acidic residues" evidence="8">
    <location>
        <begin position="1282"/>
        <end position="1291"/>
    </location>
</feature>
<feature type="compositionally biased region" description="Basic and acidic residues" evidence="8">
    <location>
        <begin position="625"/>
        <end position="638"/>
    </location>
</feature>
<dbReference type="Pfam" id="PF23240">
    <property type="entry name" value="HAT_PRP39_N"/>
    <property type="match status" value="1"/>
</dbReference>
<dbReference type="InterPro" id="IPR011990">
    <property type="entry name" value="TPR-like_helical_dom_sf"/>
</dbReference>
<accession>A0A3L6S7D2</accession>
<comment type="caution">
    <text evidence="9">The sequence shown here is derived from an EMBL/GenBank/DDBJ whole genome shotgun (WGS) entry which is preliminary data.</text>
</comment>
<dbReference type="Gene3D" id="1.25.40.10">
    <property type="entry name" value="Tetratricopeptide repeat domain"/>
    <property type="match status" value="2"/>
</dbReference>
<keyword evidence="5" id="KW-0539">Nucleus</keyword>
<feature type="compositionally biased region" description="Polar residues" evidence="8">
    <location>
        <begin position="1306"/>
        <end position="1320"/>
    </location>
</feature>
<evidence type="ECO:0000313" key="10">
    <source>
        <dbReference type="Proteomes" id="UP000275267"/>
    </source>
</evidence>
<evidence type="ECO:0000256" key="8">
    <source>
        <dbReference type="SAM" id="MobiDB-lite"/>
    </source>
</evidence>
<evidence type="ECO:0000256" key="4">
    <source>
        <dbReference type="ARBA" id="ARBA00023187"/>
    </source>
</evidence>
<proteinExistence type="inferred from homology"/>
<dbReference type="InterPro" id="IPR003107">
    <property type="entry name" value="HAT"/>
</dbReference>
<dbReference type="PANTHER" id="PTHR17204:SF5">
    <property type="entry name" value="PRE-MRNA-PROCESSING FACTOR 39"/>
    <property type="match status" value="1"/>
</dbReference>
<feature type="region of interest" description="Disordered" evidence="8">
    <location>
        <begin position="625"/>
        <end position="665"/>
    </location>
</feature>
<keyword evidence="3" id="KW-0677">Repeat</keyword>
<dbReference type="GO" id="GO:0005685">
    <property type="term" value="C:U1 snRNP"/>
    <property type="evidence" value="ECO:0007669"/>
    <property type="project" value="TreeGrafter"/>
</dbReference>
<dbReference type="FunFam" id="1.25.40.10:FF:000159">
    <property type="entry name" value="Tetratricopeptide repeat (TPR)-like superfamily protein"/>
    <property type="match status" value="1"/>
</dbReference>
<feature type="coiled-coil region" evidence="7">
    <location>
        <begin position="770"/>
        <end position="850"/>
    </location>
</feature>
<feature type="compositionally biased region" description="Polar residues" evidence="8">
    <location>
        <begin position="641"/>
        <end position="655"/>
    </location>
</feature>
<evidence type="ECO:0000256" key="5">
    <source>
        <dbReference type="ARBA" id="ARBA00023242"/>
    </source>
</evidence>